<dbReference type="CDD" id="cd03784">
    <property type="entry name" value="GT1_Gtf-like"/>
    <property type="match status" value="1"/>
</dbReference>
<dbReference type="Pfam" id="PF03033">
    <property type="entry name" value="Glyco_transf_28"/>
    <property type="match status" value="1"/>
</dbReference>
<dbReference type="InterPro" id="IPR004276">
    <property type="entry name" value="GlycoTrans_28_N"/>
</dbReference>
<evidence type="ECO:0000259" key="1">
    <source>
        <dbReference type="Pfam" id="PF03033"/>
    </source>
</evidence>
<name>A0A369UQ52_9GAMM</name>
<organism evidence="3 4">
    <name type="scientific">Dyella tabacisoli</name>
    <dbReference type="NCBI Taxonomy" id="2282381"/>
    <lineage>
        <taxon>Bacteria</taxon>
        <taxon>Pseudomonadati</taxon>
        <taxon>Pseudomonadota</taxon>
        <taxon>Gammaproteobacteria</taxon>
        <taxon>Lysobacterales</taxon>
        <taxon>Rhodanobacteraceae</taxon>
        <taxon>Dyella</taxon>
    </lineage>
</organism>
<comment type="caution">
    <text evidence="3">The sequence shown here is derived from an EMBL/GenBank/DDBJ whole genome shotgun (WGS) entry which is preliminary data.</text>
</comment>
<dbReference type="GO" id="GO:0016758">
    <property type="term" value="F:hexosyltransferase activity"/>
    <property type="evidence" value="ECO:0007669"/>
    <property type="project" value="InterPro"/>
</dbReference>
<dbReference type="PANTHER" id="PTHR48050:SF13">
    <property type="entry name" value="STEROL 3-BETA-GLUCOSYLTRANSFERASE UGT80A2"/>
    <property type="match status" value="1"/>
</dbReference>
<dbReference type="OrthoDB" id="9805366at2"/>
<protein>
    <submittedName>
        <fullName evidence="3">Glycosyltransferase</fullName>
    </submittedName>
</protein>
<dbReference type="InterPro" id="IPR002213">
    <property type="entry name" value="UDP_glucos_trans"/>
</dbReference>
<dbReference type="EMBL" id="QQAH01000003">
    <property type="protein sequence ID" value="RDD82776.1"/>
    <property type="molecule type" value="Genomic_DNA"/>
</dbReference>
<accession>A0A369UQ52</accession>
<dbReference type="RefSeq" id="WP_114844291.1">
    <property type="nucleotide sequence ID" value="NZ_JBHSPE010000001.1"/>
</dbReference>
<evidence type="ECO:0000259" key="2">
    <source>
        <dbReference type="Pfam" id="PF06722"/>
    </source>
</evidence>
<dbReference type="GO" id="GO:0008194">
    <property type="term" value="F:UDP-glycosyltransferase activity"/>
    <property type="evidence" value="ECO:0007669"/>
    <property type="project" value="InterPro"/>
</dbReference>
<dbReference type="PANTHER" id="PTHR48050">
    <property type="entry name" value="STEROL 3-BETA-GLUCOSYLTRANSFERASE"/>
    <property type="match status" value="1"/>
</dbReference>
<dbReference type="Pfam" id="PF06722">
    <property type="entry name" value="EryCIII-like_C"/>
    <property type="match status" value="1"/>
</dbReference>
<dbReference type="Proteomes" id="UP000253782">
    <property type="component" value="Unassembled WGS sequence"/>
</dbReference>
<dbReference type="InterPro" id="IPR010610">
    <property type="entry name" value="EryCIII-like_C"/>
</dbReference>
<dbReference type="InterPro" id="IPR050426">
    <property type="entry name" value="Glycosyltransferase_28"/>
</dbReference>
<dbReference type="GO" id="GO:0033072">
    <property type="term" value="P:vancomycin biosynthetic process"/>
    <property type="evidence" value="ECO:0007669"/>
    <property type="project" value="UniProtKB-ARBA"/>
</dbReference>
<dbReference type="AlphaFoldDB" id="A0A369UQ52"/>
<dbReference type="Gene3D" id="3.40.50.2000">
    <property type="entry name" value="Glycogen Phosphorylase B"/>
    <property type="match status" value="2"/>
</dbReference>
<sequence length="440" mass="47702">MSGPTIAIFTIGTQGDIRPCVALGIGLKKAGYSVRIVTSDNFVEMIRAAGLDFFPLTSNFQTLLENDRGLVDEGLDMRAIARSFRESFTAWAPHWVTEGLAACEGADLLAGVGNVTLLAESLAEARNLPFIRVQLQPLTPSKILPPTVFVGSKRKLSPALNMGAYQLLRLLVWSVMKPCINGIVRPRLGLRKYPWYGPYFSKSLLSTRVLYGFSRHVMPPPADWPDTVQVAGYWFLDQPQWQPPEALSAFLDAGPKPIYIGFGSMLASNTKAFTATVLDAVRKSGQRAVLATGWGGLDGMDGTQDGQIFFIRHAPHDWLLPRMSCAVHHGGAGTTAAAVRAGIPSVIVPFFGDQPFWARCLQREGVAPPALDRLESRPEPLVEALLAAQQPAMQQAAQRLGQLVRAEDGVDVAVRQLQAWKLLPVLAPQPASMASARSAA</sequence>
<keyword evidence="4" id="KW-1185">Reference proteome</keyword>
<gene>
    <name evidence="3" type="ORF">DVJ77_04465</name>
</gene>
<dbReference type="SUPFAM" id="SSF53756">
    <property type="entry name" value="UDP-Glycosyltransferase/glycogen phosphorylase"/>
    <property type="match status" value="1"/>
</dbReference>
<feature type="domain" description="Glycosyltransferase family 28 N-terminal" evidence="1">
    <location>
        <begin position="6"/>
        <end position="144"/>
    </location>
</feature>
<dbReference type="GO" id="GO:0005975">
    <property type="term" value="P:carbohydrate metabolic process"/>
    <property type="evidence" value="ECO:0007669"/>
    <property type="project" value="InterPro"/>
</dbReference>
<feature type="domain" description="Erythromycin biosynthesis protein CIII-like C-terminal" evidence="2">
    <location>
        <begin position="312"/>
        <end position="401"/>
    </location>
</feature>
<reference evidence="3 4" key="1">
    <citation type="submission" date="2018-07" db="EMBL/GenBank/DDBJ databases">
        <title>Dyella tabacisoli L4-6T, whole genome shotgun sequence.</title>
        <authorList>
            <person name="Zhou X.-K."/>
            <person name="Li W.-J."/>
            <person name="Duan Y.-Q."/>
        </authorList>
    </citation>
    <scope>NUCLEOTIDE SEQUENCE [LARGE SCALE GENOMIC DNA]</scope>
    <source>
        <strain evidence="3 4">L4-6</strain>
    </source>
</reference>
<dbReference type="FunFam" id="3.40.50.2000:FF:000009">
    <property type="entry name" value="Sterol 3-beta-glucosyltransferase UGT80A2"/>
    <property type="match status" value="1"/>
</dbReference>
<proteinExistence type="predicted"/>
<evidence type="ECO:0000313" key="3">
    <source>
        <dbReference type="EMBL" id="RDD82776.1"/>
    </source>
</evidence>
<evidence type="ECO:0000313" key="4">
    <source>
        <dbReference type="Proteomes" id="UP000253782"/>
    </source>
</evidence>
<keyword evidence="3" id="KW-0808">Transferase</keyword>